<comment type="pathway">
    <text evidence="8">Carotenoid biosynthesis; staphyloxanthin biosynthesis; staphyloxanthin from farnesyl diphosphate: step 4/5.</text>
</comment>
<evidence type="ECO:0000256" key="2">
    <source>
        <dbReference type="ARBA" id="ARBA00022475"/>
    </source>
</evidence>
<feature type="domain" description="Glycosyltransferase 2-like" evidence="12">
    <location>
        <begin position="44"/>
        <end position="169"/>
    </location>
</feature>
<keyword evidence="4 13" id="KW-0808">Transferase</keyword>
<dbReference type="Gene3D" id="3.90.550.10">
    <property type="entry name" value="Spore Coat Polysaccharide Biosynthesis Protein SpsA, Chain A"/>
    <property type="match status" value="1"/>
</dbReference>
<evidence type="ECO:0000313" key="14">
    <source>
        <dbReference type="Proteomes" id="UP000319756"/>
    </source>
</evidence>
<dbReference type="PANTHER" id="PTHR43646">
    <property type="entry name" value="GLYCOSYLTRANSFERASE"/>
    <property type="match status" value="1"/>
</dbReference>
<keyword evidence="14" id="KW-1185">Reference proteome</keyword>
<evidence type="ECO:0000256" key="1">
    <source>
        <dbReference type="ARBA" id="ARBA00004236"/>
    </source>
</evidence>
<evidence type="ECO:0000256" key="10">
    <source>
        <dbReference type="ARBA" id="ARBA00040345"/>
    </source>
</evidence>
<name>A0A514LE67_9BACI</name>
<keyword evidence="6 11" id="KW-0472">Membrane</keyword>
<dbReference type="AlphaFoldDB" id="A0A514LE67"/>
<gene>
    <name evidence="13" type="ORF">EPH95_02280</name>
</gene>
<evidence type="ECO:0000256" key="6">
    <source>
        <dbReference type="ARBA" id="ARBA00023136"/>
    </source>
</evidence>
<proteinExistence type="inferred from homology"/>
<accession>A0A514LE67</accession>
<keyword evidence="11" id="KW-1133">Transmembrane helix</keyword>
<evidence type="ECO:0000256" key="11">
    <source>
        <dbReference type="SAM" id="Phobius"/>
    </source>
</evidence>
<organism evidence="13 14">
    <name type="scientific">Salicibibacter halophilus</name>
    <dbReference type="NCBI Taxonomy" id="2502791"/>
    <lineage>
        <taxon>Bacteria</taxon>
        <taxon>Bacillati</taxon>
        <taxon>Bacillota</taxon>
        <taxon>Bacilli</taxon>
        <taxon>Bacillales</taxon>
        <taxon>Bacillaceae</taxon>
        <taxon>Salicibibacter</taxon>
    </lineage>
</organism>
<dbReference type="OrthoDB" id="9806525at2"/>
<dbReference type="GO" id="GO:0005886">
    <property type="term" value="C:plasma membrane"/>
    <property type="evidence" value="ECO:0007669"/>
    <property type="project" value="UniProtKB-SubCell"/>
</dbReference>
<dbReference type="GO" id="GO:0016117">
    <property type="term" value="P:carotenoid biosynthetic process"/>
    <property type="evidence" value="ECO:0007669"/>
    <property type="project" value="UniProtKB-KW"/>
</dbReference>
<comment type="similarity">
    <text evidence="9">Belongs to the glycosyltransferase 2 family. CrtQ subfamily.</text>
</comment>
<dbReference type="InterPro" id="IPR001173">
    <property type="entry name" value="Glyco_trans_2-like"/>
</dbReference>
<evidence type="ECO:0000256" key="8">
    <source>
        <dbReference type="ARBA" id="ARBA00037904"/>
    </source>
</evidence>
<feature type="transmembrane region" description="Helical" evidence="11">
    <location>
        <begin position="278"/>
        <end position="300"/>
    </location>
</feature>
<dbReference type="PANTHER" id="PTHR43646:SF2">
    <property type="entry name" value="GLYCOSYLTRANSFERASE 2-LIKE DOMAIN-CONTAINING PROTEIN"/>
    <property type="match status" value="1"/>
</dbReference>
<dbReference type="EMBL" id="CP035485">
    <property type="protein sequence ID" value="QDI90143.1"/>
    <property type="molecule type" value="Genomic_DNA"/>
</dbReference>
<protein>
    <recommendedName>
        <fullName evidence="10">4,4'-diaponeurosporenoate glycosyltransferase</fullName>
    </recommendedName>
</protein>
<dbReference type="Pfam" id="PF00535">
    <property type="entry name" value="Glycos_transf_2"/>
    <property type="match status" value="1"/>
</dbReference>
<sequence>MLTWLMIVSAFIVVLALASGCFMFWKVPHVKHQTDKAMTDAFISIVVPARNEEARLEPLLDSIAKQDWRQCEVIVVDDDSTDHTVSIANDYGGHVIHNRELKEGWIGKTAACWKGATAANGDYFLFLDADTRFQNRKSLTRLISAYQEVGAQGILSVQPYHTIERAYENLSAVFNVIVMAGMNVFTPLGEKIKSAGSFGPCILCSKDDYFSSGGHEQARGAVMDDFALGEAMRNIGLPVRCYGGRGLINFRMYAEGIGQLVEGWTKNFATASQSTHPLVMTLIIIWISGGFVTVPLLVSAALIGSVFWGVIGSIAYLSYMAQLFVLARRTGNFHFWAFIVYPMLLVFFTILYIWSLFLTNVLHTVRWRGRKIKV</sequence>
<evidence type="ECO:0000256" key="4">
    <source>
        <dbReference type="ARBA" id="ARBA00022679"/>
    </source>
</evidence>
<evidence type="ECO:0000256" key="5">
    <source>
        <dbReference type="ARBA" id="ARBA00022746"/>
    </source>
</evidence>
<evidence type="ECO:0000256" key="7">
    <source>
        <dbReference type="ARBA" id="ARBA00037281"/>
    </source>
</evidence>
<dbReference type="InterPro" id="IPR029044">
    <property type="entry name" value="Nucleotide-diphossugar_trans"/>
</dbReference>
<comment type="subcellular location">
    <subcellularLocation>
        <location evidence="1">Cell membrane</location>
    </subcellularLocation>
</comment>
<evidence type="ECO:0000313" key="13">
    <source>
        <dbReference type="EMBL" id="QDI90143.1"/>
    </source>
</evidence>
<evidence type="ECO:0000256" key="3">
    <source>
        <dbReference type="ARBA" id="ARBA00022676"/>
    </source>
</evidence>
<evidence type="ECO:0000256" key="9">
    <source>
        <dbReference type="ARBA" id="ARBA00038120"/>
    </source>
</evidence>
<dbReference type="RefSeq" id="WP_142086984.1">
    <property type="nucleotide sequence ID" value="NZ_CP035485.1"/>
</dbReference>
<dbReference type="CDD" id="cd00761">
    <property type="entry name" value="Glyco_tranf_GTA_type"/>
    <property type="match status" value="1"/>
</dbReference>
<feature type="transmembrane region" description="Helical" evidence="11">
    <location>
        <begin position="6"/>
        <end position="25"/>
    </location>
</feature>
<feature type="transmembrane region" description="Helical" evidence="11">
    <location>
        <begin position="333"/>
        <end position="357"/>
    </location>
</feature>
<keyword evidence="11" id="KW-0812">Transmembrane</keyword>
<dbReference type="GO" id="GO:0016757">
    <property type="term" value="F:glycosyltransferase activity"/>
    <property type="evidence" value="ECO:0007669"/>
    <property type="project" value="UniProtKB-KW"/>
</dbReference>
<dbReference type="KEGG" id="sale:EPH95_02280"/>
<keyword evidence="3" id="KW-0328">Glycosyltransferase</keyword>
<reference evidence="14" key="1">
    <citation type="submission" date="2019-01" db="EMBL/GenBank/DDBJ databases">
        <title>Genomic analysis of Salicibibacter sp. NKC3-5.</title>
        <authorList>
            <person name="Oh Y.J."/>
        </authorList>
    </citation>
    <scope>NUCLEOTIDE SEQUENCE [LARGE SCALE GENOMIC DNA]</scope>
    <source>
        <strain evidence="14">NKC3-5</strain>
    </source>
</reference>
<dbReference type="SUPFAM" id="SSF53448">
    <property type="entry name" value="Nucleotide-diphospho-sugar transferases"/>
    <property type="match status" value="1"/>
</dbReference>
<keyword evidence="2" id="KW-1003">Cell membrane</keyword>
<dbReference type="Proteomes" id="UP000319756">
    <property type="component" value="Chromosome"/>
</dbReference>
<comment type="function">
    <text evidence="7">Catalyzes the glycosylation of 4,4'-diaponeurosporenoate, i.e. the esterification of glucose at the C1'' position with the carboxyl group of 4,4'-diaponeurosporenic acid, to form glycosyl-4,4'-diaponeurosporenoate. This is a step in the biosynthesis of staphyloxanthin, an orange pigment present in most staphylococci strains.</text>
</comment>
<keyword evidence="5" id="KW-0125">Carotenoid biosynthesis</keyword>
<evidence type="ECO:0000259" key="12">
    <source>
        <dbReference type="Pfam" id="PF00535"/>
    </source>
</evidence>
<feature type="transmembrane region" description="Helical" evidence="11">
    <location>
        <begin position="306"/>
        <end position="326"/>
    </location>
</feature>